<organism evidence="2">
    <name type="scientific">marine sediment metagenome</name>
    <dbReference type="NCBI Taxonomy" id="412755"/>
    <lineage>
        <taxon>unclassified sequences</taxon>
        <taxon>metagenomes</taxon>
        <taxon>ecological metagenomes</taxon>
    </lineage>
</organism>
<reference evidence="2" key="1">
    <citation type="journal article" date="2014" name="Front. Microbiol.">
        <title>High frequency of phylogenetically diverse reductive dehalogenase-homologous genes in deep subseafloor sedimentary metagenomes.</title>
        <authorList>
            <person name="Kawai M."/>
            <person name="Futagami T."/>
            <person name="Toyoda A."/>
            <person name="Takaki Y."/>
            <person name="Nishi S."/>
            <person name="Hori S."/>
            <person name="Arai W."/>
            <person name="Tsubouchi T."/>
            <person name="Morono Y."/>
            <person name="Uchiyama I."/>
            <person name="Ito T."/>
            <person name="Fujiyama A."/>
            <person name="Inagaki F."/>
            <person name="Takami H."/>
        </authorList>
    </citation>
    <scope>NUCLEOTIDE SEQUENCE</scope>
    <source>
        <strain evidence="2">Expedition CK06-06</strain>
    </source>
</reference>
<proteinExistence type="predicted"/>
<dbReference type="EMBL" id="BARU01022448">
    <property type="protein sequence ID" value="GAH56937.1"/>
    <property type="molecule type" value="Genomic_DNA"/>
</dbReference>
<dbReference type="AlphaFoldDB" id="X1GID1"/>
<feature type="non-terminal residue" evidence="2">
    <location>
        <position position="273"/>
    </location>
</feature>
<evidence type="ECO:0000313" key="2">
    <source>
        <dbReference type="EMBL" id="GAH56937.1"/>
    </source>
</evidence>
<comment type="caution">
    <text evidence="2">The sequence shown here is derived from an EMBL/GenBank/DDBJ whole genome shotgun (WGS) entry which is preliminary data.</text>
</comment>
<dbReference type="Pfam" id="PF26628">
    <property type="entry name" value="DUF8202"/>
    <property type="match status" value="1"/>
</dbReference>
<sequence>MAGQYLLLEKLMQTKQIVVLLKFNSGRGGGSGQSYLIRGEVAVRVSGNIIYNENFGTVNYRLLTIRNAADANVTAVKGYLEGTALTELSSSGAVINTLANGTAIGGFGGGSPELEGRIAEIIVYNTELDDLQRIIIENYVAAKYDLTIIDDHYAYESTHSNDVAGIGRLDVDTLHTVSQSAKILNIGNASGLGDDEFLFFGHDNGSAASWSTSEVPGSDTNIRRIAREWRLDETGNIGMLKISIDTSLFPSKPSNFTKYVLWLDADGDFSSGA</sequence>
<feature type="domain" description="DUF8202" evidence="1">
    <location>
        <begin position="138"/>
        <end position="271"/>
    </location>
</feature>
<gene>
    <name evidence="2" type="ORF">S03H2_36567</name>
</gene>
<dbReference type="InterPro" id="IPR058515">
    <property type="entry name" value="DUF8202"/>
</dbReference>
<evidence type="ECO:0000259" key="1">
    <source>
        <dbReference type="Pfam" id="PF26628"/>
    </source>
</evidence>
<accession>X1GID1</accession>
<name>X1GID1_9ZZZZ</name>
<protein>
    <recommendedName>
        <fullName evidence="1">DUF8202 domain-containing protein</fullName>
    </recommendedName>
</protein>